<dbReference type="NCBIfam" id="TIGR00242">
    <property type="entry name" value="division/cell wall cluster transcriptional repressor MraZ"/>
    <property type="match status" value="1"/>
</dbReference>
<keyword evidence="2 7" id="KW-0963">Cytoplasm</keyword>
<dbReference type="GO" id="GO:2000143">
    <property type="term" value="P:negative regulation of DNA-templated transcription initiation"/>
    <property type="evidence" value="ECO:0007669"/>
    <property type="project" value="TreeGrafter"/>
</dbReference>
<feature type="domain" description="SpoVT-AbrB" evidence="8">
    <location>
        <begin position="5"/>
        <end position="47"/>
    </location>
</feature>
<protein>
    <recommendedName>
        <fullName evidence="1 7">Transcriptional regulator MraZ</fullName>
    </recommendedName>
</protein>
<keyword evidence="10" id="KW-1185">Reference proteome</keyword>
<dbReference type="SUPFAM" id="SSF89447">
    <property type="entry name" value="AbrB/MazE/MraZ-like"/>
    <property type="match status" value="1"/>
</dbReference>
<proteinExistence type="inferred from homology"/>
<feature type="domain" description="SpoVT-AbrB" evidence="8">
    <location>
        <begin position="76"/>
        <end position="119"/>
    </location>
</feature>
<dbReference type="GO" id="GO:0009295">
    <property type="term" value="C:nucleoid"/>
    <property type="evidence" value="ECO:0007669"/>
    <property type="project" value="UniProtKB-SubCell"/>
</dbReference>
<evidence type="ECO:0000256" key="6">
    <source>
        <dbReference type="ARBA" id="ARBA00023163"/>
    </source>
</evidence>
<accession>A0A0U9HHY4</accession>
<keyword evidence="6 7" id="KW-0804">Transcription</keyword>
<dbReference type="STRING" id="224999.GCA_001485475_01537"/>
<evidence type="ECO:0000256" key="7">
    <source>
        <dbReference type="HAMAP-Rule" id="MF_01008"/>
    </source>
</evidence>
<evidence type="ECO:0000313" key="9">
    <source>
        <dbReference type="EMBL" id="GAQ25508.1"/>
    </source>
</evidence>
<dbReference type="EMBL" id="DF977002">
    <property type="protein sequence ID" value="GAQ25508.1"/>
    <property type="molecule type" value="Genomic_DNA"/>
</dbReference>
<reference evidence="9" key="1">
    <citation type="journal article" date="2016" name="Genome Announc.">
        <title>Draft Genome Sequence of the Syntrophic Lactate-Degrading Bacterium Tepidanaerobacter syntrophicus JLT.</title>
        <authorList>
            <person name="Matsuura N."/>
            <person name="Ohashi A."/>
            <person name="Tourlousse D.M."/>
            <person name="Sekiguchi Y."/>
        </authorList>
    </citation>
    <scope>NUCLEOTIDE SEQUENCE [LARGE SCALE GENOMIC DNA]</scope>
    <source>
        <strain evidence="9">JL</strain>
    </source>
</reference>
<evidence type="ECO:0000256" key="1">
    <source>
        <dbReference type="ARBA" id="ARBA00013860"/>
    </source>
</evidence>
<dbReference type="PANTHER" id="PTHR34701">
    <property type="entry name" value="TRANSCRIPTIONAL REGULATOR MRAZ"/>
    <property type="match status" value="1"/>
</dbReference>
<dbReference type="PROSITE" id="PS51740">
    <property type="entry name" value="SPOVT_ABRB"/>
    <property type="match status" value="2"/>
</dbReference>
<dbReference type="InterPro" id="IPR020603">
    <property type="entry name" value="MraZ_dom"/>
</dbReference>
<comment type="subcellular location">
    <subcellularLocation>
        <location evidence="7">Cytoplasm</location>
        <location evidence="7">Nucleoid</location>
    </subcellularLocation>
</comment>
<comment type="similarity">
    <text evidence="7">Belongs to the MraZ family.</text>
</comment>
<comment type="subunit">
    <text evidence="7">Forms oligomers.</text>
</comment>
<dbReference type="CDD" id="cd16321">
    <property type="entry name" value="MraZ_C"/>
    <property type="match status" value="1"/>
</dbReference>
<dbReference type="FunFam" id="3.40.1550.20:FF:000002">
    <property type="entry name" value="Transcriptional regulator MraZ"/>
    <property type="match status" value="1"/>
</dbReference>
<keyword evidence="5 7" id="KW-0238">DNA-binding</keyword>
<dbReference type="InterPro" id="IPR035644">
    <property type="entry name" value="MraZ_C"/>
</dbReference>
<dbReference type="AlphaFoldDB" id="A0A0U9HHY4"/>
<dbReference type="InterPro" id="IPR003444">
    <property type="entry name" value="MraZ"/>
</dbReference>
<evidence type="ECO:0000256" key="3">
    <source>
        <dbReference type="ARBA" id="ARBA00022737"/>
    </source>
</evidence>
<dbReference type="HAMAP" id="MF_01008">
    <property type="entry name" value="MraZ"/>
    <property type="match status" value="1"/>
</dbReference>
<dbReference type="InterPro" id="IPR038619">
    <property type="entry name" value="MraZ_sf"/>
</dbReference>
<dbReference type="PANTHER" id="PTHR34701:SF1">
    <property type="entry name" value="TRANSCRIPTIONAL REGULATOR MRAZ"/>
    <property type="match status" value="1"/>
</dbReference>
<evidence type="ECO:0000256" key="2">
    <source>
        <dbReference type="ARBA" id="ARBA00022490"/>
    </source>
</evidence>
<evidence type="ECO:0000313" key="10">
    <source>
        <dbReference type="Proteomes" id="UP000062160"/>
    </source>
</evidence>
<dbReference type="Gene3D" id="3.40.1550.20">
    <property type="entry name" value="Transcriptional regulator MraZ domain"/>
    <property type="match status" value="1"/>
</dbReference>
<sequence length="142" mass="16453">MFMGQFQHSLDHKGRLIMPAKFREILGPVFVLTKGLDSCLFAYSNDEWTLLEQKLKSLPFTHKDSRAFIRLFFSGAVEAELDKQGRILIPSHLREHAHIDKDVMVLGVSNRVEIWSLEQWESYSKEAAQSYEEIAEKLDLDI</sequence>
<keyword evidence="4 7" id="KW-0805">Transcription regulation</keyword>
<dbReference type="CDD" id="cd16320">
    <property type="entry name" value="MraZ_N"/>
    <property type="match status" value="1"/>
</dbReference>
<evidence type="ECO:0000256" key="5">
    <source>
        <dbReference type="ARBA" id="ARBA00023125"/>
    </source>
</evidence>
<keyword evidence="3" id="KW-0677">Repeat</keyword>
<dbReference type="GO" id="GO:0000976">
    <property type="term" value="F:transcription cis-regulatory region binding"/>
    <property type="evidence" value="ECO:0007669"/>
    <property type="project" value="TreeGrafter"/>
</dbReference>
<dbReference type="RefSeq" id="WP_059032925.1">
    <property type="nucleotide sequence ID" value="NZ_BSDN01000001.1"/>
</dbReference>
<evidence type="ECO:0000256" key="4">
    <source>
        <dbReference type="ARBA" id="ARBA00023015"/>
    </source>
</evidence>
<organism evidence="9">
    <name type="scientific">Tepidanaerobacter syntrophicus</name>
    <dbReference type="NCBI Taxonomy" id="224999"/>
    <lineage>
        <taxon>Bacteria</taxon>
        <taxon>Bacillati</taxon>
        <taxon>Bacillota</taxon>
        <taxon>Clostridia</taxon>
        <taxon>Thermosediminibacterales</taxon>
        <taxon>Tepidanaerobacteraceae</taxon>
        <taxon>Tepidanaerobacter</taxon>
    </lineage>
</organism>
<evidence type="ECO:0000259" key="8">
    <source>
        <dbReference type="PROSITE" id="PS51740"/>
    </source>
</evidence>
<dbReference type="GO" id="GO:0003700">
    <property type="term" value="F:DNA-binding transcription factor activity"/>
    <property type="evidence" value="ECO:0007669"/>
    <property type="project" value="UniProtKB-UniRule"/>
</dbReference>
<gene>
    <name evidence="7" type="primary">mraZ</name>
    <name evidence="9" type="ORF">TSYNT_833</name>
</gene>
<dbReference type="Pfam" id="PF02381">
    <property type="entry name" value="MraZ"/>
    <property type="match status" value="2"/>
</dbReference>
<dbReference type="OrthoDB" id="9807753at2"/>
<dbReference type="InterPro" id="IPR035642">
    <property type="entry name" value="MraZ_N"/>
</dbReference>
<dbReference type="InterPro" id="IPR007159">
    <property type="entry name" value="SpoVT-AbrB_dom"/>
</dbReference>
<dbReference type="Proteomes" id="UP000062160">
    <property type="component" value="Unassembled WGS sequence"/>
</dbReference>
<name>A0A0U9HHY4_9FIRM</name>
<dbReference type="InterPro" id="IPR037914">
    <property type="entry name" value="SpoVT-AbrB_sf"/>
</dbReference>
<dbReference type="GO" id="GO:0005737">
    <property type="term" value="C:cytoplasm"/>
    <property type="evidence" value="ECO:0007669"/>
    <property type="project" value="UniProtKB-UniRule"/>
</dbReference>